<reference evidence="1" key="2">
    <citation type="journal article" date="2015" name="Fish Shellfish Immunol.">
        <title>Early steps in the European eel (Anguilla anguilla)-Vibrio vulnificus interaction in the gills: Role of the RtxA13 toxin.</title>
        <authorList>
            <person name="Callol A."/>
            <person name="Pajuelo D."/>
            <person name="Ebbesson L."/>
            <person name="Teles M."/>
            <person name="MacKenzie S."/>
            <person name="Amaro C."/>
        </authorList>
    </citation>
    <scope>NUCLEOTIDE SEQUENCE</scope>
</reference>
<accession>A0A0E9R445</accession>
<dbReference type="AlphaFoldDB" id="A0A0E9R445"/>
<proteinExistence type="predicted"/>
<organism evidence="1">
    <name type="scientific">Anguilla anguilla</name>
    <name type="common">European freshwater eel</name>
    <name type="synonym">Muraena anguilla</name>
    <dbReference type="NCBI Taxonomy" id="7936"/>
    <lineage>
        <taxon>Eukaryota</taxon>
        <taxon>Metazoa</taxon>
        <taxon>Chordata</taxon>
        <taxon>Craniata</taxon>
        <taxon>Vertebrata</taxon>
        <taxon>Euteleostomi</taxon>
        <taxon>Actinopterygii</taxon>
        <taxon>Neopterygii</taxon>
        <taxon>Teleostei</taxon>
        <taxon>Anguilliformes</taxon>
        <taxon>Anguillidae</taxon>
        <taxon>Anguilla</taxon>
    </lineage>
</organism>
<dbReference type="EMBL" id="GBXM01084651">
    <property type="protein sequence ID" value="JAH23926.1"/>
    <property type="molecule type" value="Transcribed_RNA"/>
</dbReference>
<name>A0A0E9R445_ANGAN</name>
<reference evidence="1" key="1">
    <citation type="submission" date="2014-11" db="EMBL/GenBank/DDBJ databases">
        <authorList>
            <person name="Amaro Gonzalez C."/>
        </authorList>
    </citation>
    <scope>NUCLEOTIDE SEQUENCE</scope>
</reference>
<protein>
    <submittedName>
        <fullName evidence="1">Uncharacterized protein</fullName>
    </submittedName>
</protein>
<sequence>MSLRWSEFIASQQRVTQVCCFTVCL</sequence>
<evidence type="ECO:0000313" key="1">
    <source>
        <dbReference type="EMBL" id="JAH23926.1"/>
    </source>
</evidence>